<dbReference type="Proteomes" id="UP000734854">
    <property type="component" value="Unassembled WGS sequence"/>
</dbReference>
<dbReference type="PANTHER" id="PTHR31723">
    <property type="entry name" value="PATHOGENESIS-RELATED FAMILY PROTEIN"/>
    <property type="match status" value="1"/>
</dbReference>
<keyword evidence="2" id="KW-1185">Reference proteome</keyword>
<proteinExistence type="predicted"/>
<comment type="caution">
    <text evidence="1">The sequence shown here is derived from an EMBL/GenBank/DDBJ whole genome shotgun (WGS) entry which is preliminary data.</text>
</comment>
<organism evidence="1 2">
    <name type="scientific">Zingiber officinale</name>
    <name type="common">Ginger</name>
    <name type="synonym">Amomum zingiber</name>
    <dbReference type="NCBI Taxonomy" id="94328"/>
    <lineage>
        <taxon>Eukaryota</taxon>
        <taxon>Viridiplantae</taxon>
        <taxon>Streptophyta</taxon>
        <taxon>Embryophyta</taxon>
        <taxon>Tracheophyta</taxon>
        <taxon>Spermatophyta</taxon>
        <taxon>Magnoliopsida</taxon>
        <taxon>Liliopsida</taxon>
        <taxon>Zingiberales</taxon>
        <taxon>Zingiberaceae</taxon>
        <taxon>Zingiber</taxon>
    </lineage>
</organism>
<gene>
    <name evidence="1" type="ORF">ZIOFF_022853</name>
</gene>
<name>A0A8J5HA98_ZINOF</name>
<dbReference type="OrthoDB" id="65445at2759"/>
<evidence type="ECO:0008006" key="3">
    <source>
        <dbReference type="Google" id="ProtNLM"/>
    </source>
</evidence>
<accession>A0A8J5HA98</accession>
<evidence type="ECO:0000313" key="2">
    <source>
        <dbReference type="Proteomes" id="UP000734854"/>
    </source>
</evidence>
<dbReference type="AlphaFoldDB" id="A0A8J5HA98"/>
<protein>
    <recommendedName>
        <fullName evidence="3">Pathogen-related protein</fullName>
    </recommendedName>
</protein>
<reference evidence="1 2" key="1">
    <citation type="submission" date="2020-08" db="EMBL/GenBank/DDBJ databases">
        <title>Plant Genome Project.</title>
        <authorList>
            <person name="Zhang R.-G."/>
        </authorList>
    </citation>
    <scope>NUCLEOTIDE SEQUENCE [LARGE SCALE GENOMIC DNA]</scope>
    <source>
        <tissue evidence="1">Rhizome</tissue>
    </source>
</reference>
<dbReference type="InterPro" id="IPR053218">
    <property type="entry name" value="Pathogen-related_defense"/>
</dbReference>
<dbReference type="PANTHER" id="PTHR31723:SF5">
    <property type="entry name" value="OS01G0248500 PROTEIN"/>
    <property type="match status" value="1"/>
</dbReference>
<dbReference type="EMBL" id="JACMSC010000006">
    <property type="protein sequence ID" value="KAG6519360.1"/>
    <property type="molecule type" value="Genomic_DNA"/>
</dbReference>
<sequence length="232" mass="26018">MAVAGEDPYRSFISGEGEKDTVWRFGAPPNYDVVNKLFEEGRTNIWPVGSLEEKVQRMVKTWEMELVHKVRPQDFKSVNIEKFRLSVNGRKGLTSAEISEIGGSYNAFLQTNLPKELRIYDPEEETRQSSSKEFATTFPRGFALEILQVYSGPPVVAYSFRHWSYMEGPFKGHAPTGELVQFSGVGIFHVNAETRVENVELFYERGDFLSSFLKGAPLAQGEAAGGCPFVSS</sequence>
<evidence type="ECO:0000313" key="1">
    <source>
        <dbReference type="EMBL" id="KAG6519360.1"/>
    </source>
</evidence>